<reference evidence="1 2" key="1">
    <citation type="submission" date="2016-12" db="EMBL/GenBank/DDBJ databases">
        <title>The genomes of Aspergillus section Nigri reveals drivers in fungal speciation.</title>
        <authorList>
            <consortium name="DOE Joint Genome Institute"/>
            <person name="Vesth T.C."/>
            <person name="Nybo J."/>
            <person name="Theobald S."/>
            <person name="Brandl J."/>
            <person name="Frisvad J.C."/>
            <person name="Nielsen K.F."/>
            <person name="Lyhne E.K."/>
            <person name="Kogle M.E."/>
            <person name="Kuo A."/>
            <person name="Riley R."/>
            <person name="Clum A."/>
            <person name="Nolan M."/>
            <person name="Lipzen A."/>
            <person name="Salamov A."/>
            <person name="Henrissat B."/>
            <person name="Wiebenga A."/>
            <person name="De Vries R.P."/>
            <person name="Grigoriev I.V."/>
            <person name="Mortensen U.H."/>
            <person name="Andersen M.R."/>
            <person name="Baker S.E."/>
        </authorList>
    </citation>
    <scope>NUCLEOTIDE SEQUENCE [LARGE SCALE GENOMIC DNA]</scope>
    <source>
        <strain evidence="1 2">IBT 23096</strain>
    </source>
</reference>
<dbReference type="AlphaFoldDB" id="A0A2I2G6I5"/>
<organism evidence="1 2">
    <name type="scientific">Aspergillus steynii IBT 23096</name>
    <dbReference type="NCBI Taxonomy" id="1392250"/>
    <lineage>
        <taxon>Eukaryota</taxon>
        <taxon>Fungi</taxon>
        <taxon>Dikarya</taxon>
        <taxon>Ascomycota</taxon>
        <taxon>Pezizomycotina</taxon>
        <taxon>Eurotiomycetes</taxon>
        <taxon>Eurotiomycetidae</taxon>
        <taxon>Eurotiales</taxon>
        <taxon>Aspergillaceae</taxon>
        <taxon>Aspergillus</taxon>
        <taxon>Aspergillus subgen. Circumdati</taxon>
    </lineage>
</organism>
<comment type="caution">
    <text evidence="1">The sequence shown here is derived from an EMBL/GenBank/DDBJ whole genome shotgun (WGS) entry which is preliminary data.</text>
</comment>
<dbReference type="RefSeq" id="XP_024703781.1">
    <property type="nucleotide sequence ID" value="XM_024853415.1"/>
</dbReference>
<dbReference type="Proteomes" id="UP000234275">
    <property type="component" value="Unassembled WGS sequence"/>
</dbReference>
<evidence type="ECO:0000313" key="1">
    <source>
        <dbReference type="EMBL" id="PLB48479.1"/>
    </source>
</evidence>
<proteinExistence type="predicted"/>
<keyword evidence="2" id="KW-1185">Reference proteome</keyword>
<dbReference type="OrthoDB" id="3508621at2759"/>
<evidence type="ECO:0000313" key="2">
    <source>
        <dbReference type="Proteomes" id="UP000234275"/>
    </source>
</evidence>
<dbReference type="VEuPathDB" id="FungiDB:P170DRAFT_477094"/>
<gene>
    <name evidence="1" type="ORF">P170DRAFT_477094</name>
</gene>
<sequence length="242" mass="28026">MTTQRYFRGLPTNEEEWQNAARASNVTDKSLHSCVELRSGSRVTQEQFLLFRTICPKFQEPYMFNSATLNLTARLLRAGTILAGSIEFQDYVSVLRANQWSNPNKFERVLEQQWEVLRCYDSKNELIEHDEHVVNSSFILLLQTMLSLAPAPTREWRVSKRYLSADFRTVRQLRRDTNSAKHRFIAITGGQLRHIAAGQIEAIVECKVRKAIMPQPQVDMQEVSQIVAWIKQYPPSMGDKHQ</sequence>
<protein>
    <submittedName>
        <fullName evidence="1">Uncharacterized protein</fullName>
    </submittedName>
</protein>
<accession>A0A2I2G6I5</accession>
<dbReference type="GeneID" id="36561113"/>
<name>A0A2I2G6I5_9EURO</name>
<dbReference type="STRING" id="1392250.A0A2I2G6I5"/>
<dbReference type="EMBL" id="MSFO01000005">
    <property type="protein sequence ID" value="PLB48479.1"/>
    <property type="molecule type" value="Genomic_DNA"/>
</dbReference>